<dbReference type="InterPro" id="IPR052789">
    <property type="entry name" value="SSUH2_homolog"/>
</dbReference>
<dbReference type="PANTHER" id="PTHR48465">
    <property type="entry name" value="PROTEIN SSUH2 HOMOLOG"/>
    <property type="match status" value="1"/>
</dbReference>
<accession>A0A452J1P9</accession>
<sequence length="395" mass="43794">MAAEGRAIRVSSQGYGAVDQMSHASAEGYFGAIVPDDITSGEEPSAPPAYPMDDVSGYEGTALGDGGGKDLPPPPDLVTDRGGGPPLAQTDWNIPAVSEDAAKEALIQYAASKCCYSSAPAKEMVFRTLQPFNTYRYRLETFTESRSSEWKTTPYKGEFVDSFLLGPAPLPWTIQVEVPTMFTDNITRVKVPHTSSLKGCHNCRCSGTIRCMKCHGRGKVQCWICHGSGKQLSKDRCTHCRGSGRNRCNSCSGSGHKTCKTCAGKGQLLYYIELQVKWKNNVFEYVADQRSGFPADLFKEVTGQKMFVDEQSMVYPVVNFPDPSISQASQNALVQHHTQFASTSRVLRQRQTIELIPLTKAEYEWQGKRYSYYVYGDENRVYAENYPKKCCCSIM</sequence>
<evidence type="ECO:0008006" key="4">
    <source>
        <dbReference type="Google" id="ProtNLM"/>
    </source>
</evidence>
<reference evidence="2" key="3">
    <citation type="submission" date="2025-09" db="UniProtKB">
        <authorList>
            <consortium name="Ensembl"/>
        </authorList>
    </citation>
    <scope>IDENTIFICATION</scope>
</reference>
<keyword evidence="3" id="KW-1185">Reference proteome</keyword>
<dbReference type="PANTHER" id="PTHR48465:SF1">
    <property type="entry name" value="PROTEIN SSUH2 HOMOLOG"/>
    <property type="match status" value="1"/>
</dbReference>
<evidence type="ECO:0000256" key="1">
    <source>
        <dbReference type="SAM" id="MobiDB-lite"/>
    </source>
</evidence>
<protein>
    <recommendedName>
        <fullName evidence="4">Ssu-2 homolog</fullName>
    </recommendedName>
</protein>
<evidence type="ECO:0000313" key="3">
    <source>
        <dbReference type="Proteomes" id="UP000291020"/>
    </source>
</evidence>
<reference evidence="3" key="1">
    <citation type="journal article" date="2017" name="PLoS ONE">
        <title>The Agassiz's desert tortoise genome provides a resource for the conservation of a threatened species.</title>
        <authorList>
            <person name="Tollis M."/>
            <person name="DeNardo D.F."/>
            <person name="Cornelius J.A."/>
            <person name="Dolby G.A."/>
            <person name="Edwards T."/>
            <person name="Henen B.T."/>
            <person name="Karl A.E."/>
            <person name="Murphy R.W."/>
            <person name="Kusumi K."/>
        </authorList>
    </citation>
    <scope>NUCLEOTIDE SEQUENCE [LARGE SCALE GENOMIC DNA]</scope>
</reference>
<organism evidence="2 3">
    <name type="scientific">Gopherus agassizii</name>
    <name type="common">Agassiz's desert tortoise</name>
    <dbReference type="NCBI Taxonomy" id="38772"/>
    <lineage>
        <taxon>Eukaryota</taxon>
        <taxon>Metazoa</taxon>
        <taxon>Chordata</taxon>
        <taxon>Craniata</taxon>
        <taxon>Vertebrata</taxon>
        <taxon>Euteleostomi</taxon>
        <taxon>Archelosauria</taxon>
        <taxon>Testudinata</taxon>
        <taxon>Testudines</taxon>
        <taxon>Cryptodira</taxon>
        <taxon>Durocryptodira</taxon>
        <taxon>Testudinoidea</taxon>
        <taxon>Testudinidae</taxon>
        <taxon>Gopherus</taxon>
    </lineage>
</organism>
<evidence type="ECO:0000313" key="2">
    <source>
        <dbReference type="Ensembl" id="ENSGAGP00000034308.1"/>
    </source>
</evidence>
<dbReference type="AlphaFoldDB" id="A0A452J1P9"/>
<reference evidence="2" key="2">
    <citation type="submission" date="2025-08" db="UniProtKB">
        <authorList>
            <consortium name="Ensembl"/>
        </authorList>
    </citation>
    <scope>IDENTIFICATION</scope>
</reference>
<proteinExistence type="predicted"/>
<name>A0A452J1P9_9SAUR</name>
<feature type="region of interest" description="Disordered" evidence="1">
    <location>
        <begin position="36"/>
        <end position="85"/>
    </location>
</feature>
<dbReference type="Ensembl" id="ENSGAGT00000038848.1">
    <property type="protein sequence ID" value="ENSGAGP00000034308.1"/>
    <property type="gene ID" value="ENSGAGG00000024382.1"/>
</dbReference>
<dbReference type="Proteomes" id="UP000291020">
    <property type="component" value="Unassembled WGS sequence"/>
</dbReference>